<dbReference type="InterPro" id="IPR024265">
    <property type="entry name" value="DUF3788"/>
</dbReference>
<evidence type="ECO:0000313" key="2">
    <source>
        <dbReference type="Proteomes" id="UP001645859"/>
    </source>
</evidence>
<name>A0ABS1SEF3_9MICO</name>
<dbReference type="EMBL" id="QYAC01000003">
    <property type="protein sequence ID" value="MBL3678926.1"/>
    <property type="molecule type" value="Genomic_DNA"/>
</dbReference>
<evidence type="ECO:0000313" key="1">
    <source>
        <dbReference type="EMBL" id="MBL3678926.1"/>
    </source>
</evidence>
<organism evidence="1 2">
    <name type="scientific">Leucobacter chromiireducens subsp. solipictus</name>
    <dbReference type="NCBI Taxonomy" id="398235"/>
    <lineage>
        <taxon>Bacteria</taxon>
        <taxon>Bacillati</taxon>
        <taxon>Actinomycetota</taxon>
        <taxon>Actinomycetes</taxon>
        <taxon>Micrococcales</taxon>
        <taxon>Microbacteriaceae</taxon>
        <taxon>Leucobacter</taxon>
    </lineage>
</organism>
<comment type="caution">
    <text evidence="1">The sequence shown here is derived from an EMBL/GenBank/DDBJ whole genome shotgun (WGS) entry which is preliminary data.</text>
</comment>
<proteinExistence type="predicted"/>
<reference evidence="1 2" key="1">
    <citation type="submission" date="2018-09" db="EMBL/GenBank/DDBJ databases">
        <title>Comparative genomics of Leucobacter spp.</title>
        <authorList>
            <person name="Reis A.C."/>
            <person name="Kolvenbach B.A."/>
            <person name="Corvini P.F.X."/>
            <person name="Nunes O.C."/>
        </authorList>
    </citation>
    <scope>NUCLEOTIDE SEQUENCE [LARGE SCALE GENOMIC DNA]</scope>
    <source>
        <strain evidence="1 2">TAN 31504</strain>
    </source>
</reference>
<dbReference type="Pfam" id="PF12663">
    <property type="entry name" value="DUF3788"/>
    <property type="match status" value="1"/>
</dbReference>
<dbReference type="Proteomes" id="UP001645859">
    <property type="component" value="Unassembled WGS sequence"/>
</dbReference>
<protein>
    <submittedName>
        <fullName evidence="1">DUF3788 family protein</fullName>
    </submittedName>
</protein>
<keyword evidence="2" id="KW-1185">Reference proteome</keyword>
<sequence>MVLPRREEETVQFTAYLAGGKADGPPGPARIARLLGPAMPAWELLLQGCAELEPVAQASWKYYADGGWLCRVQRGTKTLAWLALREGYATATCYFAERHRDPITEIPGCAWVAEVPMIGRMLPVQLELRTAADAGLALELLRAKGTWR</sequence>
<accession>A0ABS1SEF3</accession>
<gene>
    <name evidence="1" type="ORF">D3230_06400</name>
</gene>